<comment type="caution">
    <text evidence="1">The sequence shown here is derived from an EMBL/GenBank/DDBJ whole genome shotgun (WGS) entry which is preliminary data.</text>
</comment>
<dbReference type="EMBL" id="JBHRTF010000003">
    <property type="protein sequence ID" value="MFC3115163.1"/>
    <property type="molecule type" value="Genomic_DNA"/>
</dbReference>
<evidence type="ECO:0000313" key="2">
    <source>
        <dbReference type="Proteomes" id="UP001595555"/>
    </source>
</evidence>
<accession>A0ABV7FH09</accession>
<organism evidence="1 2">
    <name type="scientific">Cellvibrio fontiphilus</name>
    <dbReference type="NCBI Taxonomy" id="1815559"/>
    <lineage>
        <taxon>Bacteria</taxon>
        <taxon>Pseudomonadati</taxon>
        <taxon>Pseudomonadota</taxon>
        <taxon>Gammaproteobacteria</taxon>
        <taxon>Cellvibrionales</taxon>
        <taxon>Cellvibrionaceae</taxon>
        <taxon>Cellvibrio</taxon>
    </lineage>
</organism>
<evidence type="ECO:0000313" key="1">
    <source>
        <dbReference type="EMBL" id="MFC3115163.1"/>
    </source>
</evidence>
<gene>
    <name evidence="1" type="ORF">ACFODX_06310</name>
</gene>
<dbReference type="Proteomes" id="UP001595555">
    <property type="component" value="Unassembled WGS sequence"/>
</dbReference>
<dbReference type="RefSeq" id="WP_378118111.1">
    <property type="nucleotide sequence ID" value="NZ_JBHRTF010000003.1"/>
</dbReference>
<proteinExistence type="predicted"/>
<protein>
    <submittedName>
        <fullName evidence="1">DUF3313 family protein</fullName>
    </submittedName>
</protein>
<reference evidence="2" key="1">
    <citation type="journal article" date="2019" name="Int. J. Syst. Evol. Microbiol.">
        <title>The Global Catalogue of Microorganisms (GCM) 10K type strain sequencing project: providing services to taxonomists for standard genome sequencing and annotation.</title>
        <authorList>
            <consortium name="The Broad Institute Genomics Platform"/>
            <consortium name="The Broad Institute Genome Sequencing Center for Infectious Disease"/>
            <person name="Wu L."/>
            <person name="Ma J."/>
        </authorList>
    </citation>
    <scope>NUCLEOTIDE SEQUENCE [LARGE SCALE GENOMIC DNA]</scope>
    <source>
        <strain evidence="2">KCTC 52237</strain>
    </source>
</reference>
<name>A0ABV7FH09_9GAMM</name>
<dbReference type="Pfam" id="PF11769">
    <property type="entry name" value="DUF3313"/>
    <property type="match status" value="1"/>
</dbReference>
<sequence length="229" mass="25742">MKLLINNPGVTLSVIFLTASLLSGCSITKPHEQEAARKADQAGLSAVEKSRFDGTFVAPNAQFAHYKALLVEQLDLSEVKIRKQTPEKINDTPWELSDADRRYYQERYSEALMNNLIADGRFTTSLQAGADVLQIKAKVLEIAPLASKDDSKGRPTMMKVYSEGMGTMTLELTLIDSTTGKLLAIITDRRDLGRIWEENNRVTNNIQIRLAFNQWLRNLRTELDRLSAK</sequence>
<dbReference type="InterPro" id="IPR021747">
    <property type="entry name" value="DUF3313"/>
</dbReference>
<dbReference type="PROSITE" id="PS51257">
    <property type="entry name" value="PROKAR_LIPOPROTEIN"/>
    <property type="match status" value="1"/>
</dbReference>
<keyword evidence="2" id="KW-1185">Reference proteome</keyword>